<dbReference type="GO" id="GO:0016887">
    <property type="term" value="F:ATP hydrolysis activity"/>
    <property type="evidence" value="ECO:0007669"/>
    <property type="project" value="InterPro"/>
</dbReference>
<comment type="similarity">
    <text evidence="1">Belongs to the ABC transporter superfamily.</text>
</comment>
<keyword evidence="2" id="KW-0813">Transport</keyword>
<dbReference type="GO" id="GO:0005524">
    <property type="term" value="F:ATP binding"/>
    <property type="evidence" value="ECO:0007669"/>
    <property type="project" value="UniProtKB-KW"/>
</dbReference>
<dbReference type="InterPro" id="IPR017871">
    <property type="entry name" value="ABC_transporter-like_CS"/>
</dbReference>
<reference evidence="6" key="1">
    <citation type="submission" date="2022-04" db="EMBL/GenBank/DDBJ databases">
        <title>Paenibacillus mangrovi sp. nov., a novel endophytic bacterium isolated from bark of Kandelia candel.</title>
        <authorList>
            <person name="Tuo L."/>
        </authorList>
    </citation>
    <scope>NUCLEOTIDE SEQUENCE</scope>
    <source>
        <strain evidence="6">KQZ6P-2</strain>
    </source>
</reference>
<comment type="caution">
    <text evidence="6">The sequence shown here is derived from an EMBL/GenBank/DDBJ whole genome shotgun (WGS) entry which is preliminary data.</text>
</comment>
<evidence type="ECO:0000256" key="2">
    <source>
        <dbReference type="ARBA" id="ARBA00022448"/>
    </source>
</evidence>
<dbReference type="SMART" id="SM00382">
    <property type="entry name" value="AAA"/>
    <property type="match status" value="1"/>
</dbReference>
<dbReference type="SUPFAM" id="SSF52540">
    <property type="entry name" value="P-loop containing nucleoside triphosphate hydrolases"/>
    <property type="match status" value="1"/>
</dbReference>
<evidence type="ECO:0000256" key="4">
    <source>
        <dbReference type="ARBA" id="ARBA00022840"/>
    </source>
</evidence>
<dbReference type="GO" id="GO:0055085">
    <property type="term" value="P:transmembrane transport"/>
    <property type="evidence" value="ECO:0007669"/>
    <property type="project" value="UniProtKB-ARBA"/>
</dbReference>
<dbReference type="CDD" id="cd03257">
    <property type="entry name" value="ABC_NikE_OppD_transporters"/>
    <property type="match status" value="1"/>
</dbReference>
<evidence type="ECO:0000313" key="7">
    <source>
        <dbReference type="Proteomes" id="UP001139347"/>
    </source>
</evidence>
<dbReference type="AlphaFoldDB" id="A0A9X1WU18"/>
<feature type="domain" description="ABC transporter" evidence="5">
    <location>
        <begin position="2"/>
        <end position="243"/>
    </location>
</feature>
<keyword evidence="7" id="KW-1185">Reference proteome</keyword>
<dbReference type="Gene3D" id="3.40.50.300">
    <property type="entry name" value="P-loop containing nucleotide triphosphate hydrolases"/>
    <property type="match status" value="1"/>
</dbReference>
<dbReference type="Pfam" id="PF00005">
    <property type="entry name" value="ABC_tran"/>
    <property type="match status" value="1"/>
</dbReference>
<dbReference type="RefSeq" id="WP_244731224.1">
    <property type="nucleotide sequence ID" value="NZ_JALIRP010000022.1"/>
</dbReference>
<dbReference type="InterPro" id="IPR050319">
    <property type="entry name" value="ABC_transp_ATP-bind"/>
</dbReference>
<dbReference type="PANTHER" id="PTHR43776">
    <property type="entry name" value="TRANSPORT ATP-BINDING PROTEIN"/>
    <property type="match status" value="1"/>
</dbReference>
<evidence type="ECO:0000259" key="5">
    <source>
        <dbReference type="PROSITE" id="PS50893"/>
    </source>
</evidence>
<dbReference type="PROSITE" id="PS00211">
    <property type="entry name" value="ABC_TRANSPORTER_1"/>
    <property type="match status" value="1"/>
</dbReference>
<protein>
    <submittedName>
        <fullName evidence="6">ABC transporter ATP-binding protein</fullName>
    </submittedName>
</protein>
<dbReference type="PROSITE" id="PS50893">
    <property type="entry name" value="ABC_TRANSPORTER_2"/>
    <property type="match status" value="1"/>
</dbReference>
<name>A0A9X1WU18_9BACL</name>
<dbReference type="InterPro" id="IPR003593">
    <property type="entry name" value="AAA+_ATPase"/>
</dbReference>
<keyword evidence="3" id="KW-0547">Nucleotide-binding</keyword>
<evidence type="ECO:0000256" key="3">
    <source>
        <dbReference type="ARBA" id="ARBA00022741"/>
    </source>
</evidence>
<dbReference type="Proteomes" id="UP001139347">
    <property type="component" value="Unassembled WGS sequence"/>
</dbReference>
<dbReference type="InterPro" id="IPR003439">
    <property type="entry name" value="ABC_transporter-like_ATP-bd"/>
</dbReference>
<dbReference type="InterPro" id="IPR027417">
    <property type="entry name" value="P-loop_NTPase"/>
</dbReference>
<dbReference type="PANTHER" id="PTHR43776:SF7">
    <property type="entry name" value="D,D-DIPEPTIDE TRANSPORT ATP-BINDING PROTEIN DDPF-RELATED"/>
    <property type="match status" value="1"/>
</dbReference>
<evidence type="ECO:0000256" key="1">
    <source>
        <dbReference type="ARBA" id="ARBA00005417"/>
    </source>
</evidence>
<proteinExistence type="inferred from homology"/>
<accession>A0A9X1WU18</accession>
<organism evidence="6 7">
    <name type="scientific">Paenibacillus mangrovi</name>
    <dbReference type="NCBI Taxonomy" id="2931978"/>
    <lineage>
        <taxon>Bacteria</taxon>
        <taxon>Bacillati</taxon>
        <taxon>Bacillota</taxon>
        <taxon>Bacilli</taxon>
        <taxon>Bacillales</taxon>
        <taxon>Paenibacillaceae</taxon>
        <taxon>Paenibacillus</taxon>
    </lineage>
</organism>
<gene>
    <name evidence="6" type="ORF">MUG84_26785</name>
</gene>
<keyword evidence="4 6" id="KW-0067">ATP-binding</keyword>
<evidence type="ECO:0000313" key="6">
    <source>
        <dbReference type="EMBL" id="MCJ8015277.1"/>
    </source>
</evidence>
<dbReference type="EMBL" id="JALIRP010000022">
    <property type="protein sequence ID" value="MCJ8015277.1"/>
    <property type="molecule type" value="Genomic_DNA"/>
</dbReference>
<sequence>MLKVDGIEKSYKQDGLFSKQRQQVLKKVAFECKQGECLGIIGESGSGKSTLGRLILGIEKPDRGRILFEGKNVNDRRVRMGSISAVFQNYTSSINPFLTVEEAIMEPLKAQEKVKADMQSKVDTLLHQVGLDSSYRLKYPHELSGGEAQRVCIARALSTEPRCIVFDEAISSLDVSVQIQVLRLLKELKQLYQMSYVFITHDIQVAAYICDRVIIFRDGQIEEMVPIEQLKDVQSVYARRLLTYLITFQVEDQG</sequence>